<keyword evidence="2" id="KW-0547">Nucleotide-binding</keyword>
<evidence type="ECO:0000256" key="5">
    <source>
        <dbReference type="ARBA" id="ARBA00022840"/>
    </source>
</evidence>
<keyword evidence="4" id="KW-0347">Helicase</keyword>
<evidence type="ECO:0000256" key="1">
    <source>
        <dbReference type="ARBA" id="ARBA00007913"/>
    </source>
</evidence>
<dbReference type="KEGG" id="mass:CR152_00470"/>
<keyword evidence="5" id="KW-0067">ATP-binding</keyword>
<dbReference type="GO" id="GO:0043139">
    <property type="term" value="F:5'-3' DNA helicase activity"/>
    <property type="evidence" value="ECO:0007669"/>
    <property type="project" value="TreeGrafter"/>
</dbReference>
<evidence type="ECO:0000259" key="8">
    <source>
        <dbReference type="Pfam" id="PF13087"/>
    </source>
</evidence>
<evidence type="ECO:0000256" key="3">
    <source>
        <dbReference type="ARBA" id="ARBA00022801"/>
    </source>
</evidence>
<gene>
    <name evidence="9" type="ORF">CR152_00470</name>
</gene>
<dbReference type="InterPro" id="IPR041679">
    <property type="entry name" value="DNA2/NAM7-like_C"/>
</dbReference>
<evidence type="ECO:0000313" key="9">
    <source>
        <dbReference type="EMBL" id="ATQ73149.1"/>
    </source>
</evidence>
<dbReference type="PANTHER" id="PTHR43788">
    <property type="entry name" value="DNA2/NAM7 HELICASE FAMILY MEMBER"/>
    <property type="match status" value="1"/>
</dbReference>
<name>A0A2D2DE03_9BURK</name>
<dbReference type="AlphaFoldDB" id="A0A2D2DE03"/>
<dbReference type="GO" id="GO:0016787">
    <property type="term" value="F:hydrolase activity"/>
    <property type="evidence" value="ECO:0007669"/>
    <property type="project" value="UniProtKB-KW"/>
</dbReference>
<feature type="compositionally biased region" description="Basic and acidic residues" evidence="6">
    <location>
        <begin position="269"/>
        <end position="295"/>
    </location>
</feature>
<sequence length="1123" mass="122932">MAAPAWSCMMAAGVFTGQPRSRKNPMPAQYVNTLRYWFDVEALMYPDIPRPGKRPAFFKRYDEKLPWLPAPRGTLADDAPHGRHKYFVWFGLVEKGVLEAELVEMFPLEAAEEKFSGNHVHPAKGNTFLCAVEIGSDGRPSVDTLQLAAFAVAFAEKKNKTRIGYGVTLFGLKNKLHELAMGNHGIADADWFDDITDFLISELDWKPRTLLARAQLCAHEVTLIDRRGKKFPREPEMDPVNSFYLDDLDRMRQEAEHGAGSAQIQAYLDGHERSDARRGDARRGDARRSDARRDITRPASVNAALDPRRFPLGRWPTEFPLFLMQQVAVNIGLETLADGGIFSVNGPPGTGKTTLLMDIIAARVVERARILVQFANPEAAFARSPHQVEYPANSSGVAFRGPCFHIDERLLDTGIVVASENNKAVENITLDLPSIKKVAPQALLVDGEPFDYFAASAESILNEEKKKLPGEAGEAEAPGEDDAGDEHGKIRCWGLISVPLGKMANRSLVANRLGAFKESGLAKQLAAAGASLNWEAARTRFNQAVAEVEAIQAAILDYDGALPAWKAARELSAAFDGAAAAARQRNDDASAALAALDTDAAGNASAIATNLQERELHATEWPAWRQLLARFFSKATFAGFQSRQQALSDEYDSLRTERARLKVARLEALTSASNCAAHWQAARADAATHAAALRTVRQRLDALAATLGEAAFDPAAFAALPVEQQQKSLPRSNARYHTARATVFVAAMQLHKAFLKHAGKPFETNFRLALAMLAQEGYIQPHLAAMARHLWATFFLAVPVVSSTFASVSRCFADLGEGEIGLLLVDEGGQAVPSHALGAIWRSKRALIVGDPLQVEPVVTMDKKLDYGILSYHQAPAEHQLTAYSAQHLADRGNRFGANVVQYDGSDLWVGAPLRVHRRCADPMFSLSNQIAYNAKMVYGPARAEEEQATALRPLLGPSCWHDIVDGEFEEHYNEREGAVAAGIVVRYASNGWVDKAHGLPDLFLISPFKSVAQELTGLLRARADEWAGDADDEAIAKWLHGHVGTVHTFQGKECETVVFVLGGKTNEARNWAAGRPNIINVAATRAKRRLYVIGNRQQWSRTLFGRQLADAVPLLSQPGSEL</sequence>
<dbReference type="EMBL" id="CP024608">
    <property type="protein sequence ID" value="ATQ73149.1"/>
    <property type="molecule type" value="Genomic_DNA"/>
</dbReference>
<keyword evidence="3" id="KW-0378">Hydrolase</keyword>
<evidence type="ECO:0000256" key="6">
    <source>
        <dbReference type="SAM" id="MobiDB-lite"/>
    </source>
</evidence>
<keyword evidence="10" id="KW-1185">Reference proteome</keyword>
<dbReference type="SUPFAM" id="SSF52540">
    <property type="entry name" value="P-loop containing nucleoside triphosphate hydrolases"/>
    <property type="match status" value="2"/>
</dbReference>
<feature type="domain" description="DNA2/NAM7 helicase helicase" evidence="7">
    <location>
        <begin position="774"/>
        <end position="859"/>
    </location>
</feature>
<evidence type="ECO:0000256" key="2">
    <source>
        <dbReference type="ARBA" id="ARBA00022741"/>
    </source>
</evidence>
<comment type="similarity">
    <text evidence="1">Belongs to the DNA2/NAM7 helicase family.</text>
</comment>
<accession>A0A2D2DE03</accession>
<feature type="compositionally biased region" description="Acidic residues" evidence="6">
    <location>
        <begin position="473"/>
        <end position="484"/>
    </location>
</feature>
<protein>
    <submittedName>
        <fullName evidence="9">Uncharacterized protein</fullName>
    </submittedName>
</protein>
<dbReference type="Gene3D" id="3.40.50.300">
    <property type="entry name" value="P-loop containing nucleotide triphosphate hydrolases"/>
    <property type="match status" value="3"/>
</dbReference>
<evidence type="ECO:0000259" key="7">
    <source>
        <dbReference type="Pfam" id="PF13086"/>
    </source>
</evidence>
<dbReference type="GO" id="GO:0005524">
    <property type="term" value="F:ATP binding"/>
    <property type="evidence" value="ECO:0007669"/>
    <property type="project" value="UniProtKB-KW"/>
</dbReference>
<evidence type="ECO:0000256" key="4">
    <source>
        <dbReference type="ARBA" id="ARBA00022806"/>
    </source>
</evidence>
<dbReference type="InterPro" id="IPR041677">
    <property type="entry name" value="DNA2/NAM7_AAA_11"/>
</dbReference>
<dbReference type="Proteomes" id="UP000229897">
    <property type="component" value="Chromosome"/>
</dbReference>
<proteinExistence type="inferred from homology"/>
<dbReference type="InterPro" id="IPR027417">
    <property type="entry name" value="P-loop_NTPase"/>
</dbReference>
<dbReference type="Pfam" id="PF13087">
    <property type="entry name" value="AAA_12"/>
    <property type="match status" value="1"/>
</dbReference>
<organism evidence="9 10">
    <name type="scientific">Massilia violaceinigra</name>
    <dbReference type="NCBI Taxonomy" id="2045208"/>
    <lineage>
        <taxon>Bacteria</taxon>
        <taxon>Pseudomonadati</taxon>
        <taxon>Pseudomonadota</taxon>
        <taxon>Betaproteobacteria</taxon>
        <taxon>Burkholderiales</taxon>
        <taxon>Oxalobacteraceae</taxon>
        <taxon>Telluria group</taxon>
        <taxon>Massilia</taxon>
    </lineage>
</organism>
<feature type="region of interest" description="Disordered" evidence="6">
    <location>
        <begin position="465"/>
        <end position="486"/>
    </location>
</feature>
<dbReference type="InterPro" id="IPR050534">
    <property type="entry name" value="Coronavir_polyprotein_1ab"/>
</dbReference>
<dbReference type="PANTHER" id="PTHR43788:SF8">
    <property type="entry name" value="DNA-BINDING PROTEIN SMUBP-2"/>
    <property type="match status" value="1"/>
</dbReference>
<reference evidence="9" key="1">
    <citation type="submission" date="2017-10" db="EMBL/GenBank/DDBJ databases">
        <title>Massilia psychrophilum sp. nov., a novel purple-pigmented bacterium isolated from Tianshan glacier, Xinjiang Municipality, China.</title>
        <authorList>
            <person name="Wang H."/>
        </authorList>
    </citation>
    <scope>NUCLEOTIDE SEQUENCE [LARGE SCALE GENOMIC DNA]</scope>
    <source>
        <strain evidence="9">B2</strain>
    </source>
</reference>
<dbReference type="Pfam" id="PF13086">
    <property type="entry name" value="AAA_11"/>
    <property type="match status" value="1"/>
</dbReference>
<feature type="domain" description="DNA2/NAM7 helicase-like C-terminal" evidence="8">
    <location>
        <begin position="914"/>
        <end position="1097"/>
    </location>
</feature>
<feature type="region of interest" description="Disordered" evidence="6">
    <location>
        <begin position="255"/>
        <end position="295"/>
    </location>
</feature>
<evidence type="ECO:0000313" key="10">
    <source>
        <dbReference type="Proteomes" id="UP000229897"/>
    </source>
</evidence>